<dbReference type="AlphaFoldDB" id="A0A7D5W7Q0"/>
<reference evidence="2" key="1">
    <citation type="submission" date="2020-07" db="EMBL/GenBank/DDBJ databases">
        <title>Hypervirulent multi-drug resistant Proteus mirabilis strain with mosaic plasmid.</title>
        <authorList>
            <person name="Shelenkov A."/>
            <person name="Mikhaylova Y.V."/>
            <person name="Yanushevich Y.G."/>
            <person name="Petrova L."/>
            <person name="Fomina V."/>
            <person name="Zamyatin M."/>
            <person name="Shagin D."/>
        </authorList>
    </citation>
    <scope>NUCLEOTIDE SEQUENCE</scope>
    <source>
        <strain evidence="2">CriePir89</strain>
        <plasmid evidence="2">unnamed1</plasmid>
    </source>
</reference>
<dbReference type="GO" id="GO:0016788">
    <property type="term" value="F:hydrolase activity, acting on ester bonds"/>
    <property type="evidence" value="ECO:0007669"/>
    <property type="project" value="UniProtKB-ARBA"/>
</dbReference>
<evidence type="ECO:0008006" key="3">
    <source>
        <dbReference type="Google" id="ProtNLM"/>
    </source>
</evidence>
<dbReference type="RefSeq" id="WP_064971343.1">
    <property type="nucleotide sequence ID" value="NZ_CP059057.1"/>
</dbReference>
<dbReference type="InterPro" id="IPR007407">
    <property type="entry name" value="DUF459"/>
</dbReference>
<reference evidence="1" key="2">
    <citation type="submission" date="2023-06" db="EMBL/GenBank/DDBJ databases">
        <authorList>
            <consortium name="Clinical and Environmental Microbiology Branch: Whole genome sequencing antimicrobial resistance pathogens in the healthcare setting"/>
        </authorList>
    </citation>
    <scope>NUCLEOTIDE SEQUENCE</scope>
    <source>
        <strain evidence="1">Microbial</strain>
    </source>
</reference>
<dbReference type="Pfam" id="PF04311">
    <property type="entry name" value="DUF459"/>
    <property type="match status" value="1"/>
</dbReference>
<geneLocation type="plasmid" evidence="2">
    <name>unnamed1</name>
</geneLocation>
<dbReference type="EMBL" id="ABKSPD020000023">
    <property type="protein sequence ID" value="EKW9778054.1"/>
    <property type="molecule type" value="Genomic_DNA"/>
</dbReference>
<gene>
    <name evidence="2" type="ORF">HZ283_20450</name>
    <name evidence="1" type="ORF">PW210_003941</name>
</gene>
<dbReference type="EMBL" id="CP059057">
    <property type="protein sequence ID" value="QLJ21389.1"/>
    <property type="molecule type" value="Genomic_DNA"/>
</dbReference>
<dbReference type="SUPFAM" id="SSF52266">
    <property type="entry name" value="SGNH hydrolase"/>
    <property type="match status" value="1"/>
</dbReference>
<dbReference type="InterPro" id="IPR036514">
    <property type="entry name" value="SGNH_hydro_sf"/>
</dbReference>
<dbReference type="Proteomes" id="UP001171165">
    <property type="component" value="Unassembled WGS sequence"/>
</dbReference>
<protein>
    <recommendedName>
        <fullName evidence="3">SGNH hydrolase-type esterase domain-containing protein</fullName>
    </recommendedName>
</protein>
<evidence type="ECO:0000313" key="2">
    <source>
        <dbReference type="EMBL" id="QLJ21389.1"/>
    </source>
</evidence>
<proteinExistence type="predicted"/>
<sequence>MTLKKRKNSLKITLLRWVNLPLLLSLTLPVIGQCKPLFIGDSLTYELAMSYKKIAPVDAKFLESTGLQSKQILSWQDYTQNIDFSLYDTVYIVLGTNDLISKADIPEYQQKASVFIQTIKKQNRQIVWLLPPTLKNKEKNNLLSNTRIAICEAARKNKIKTMDTRVSLGYQYSEFINGVKVRTSDGIHITENGADNVIRSLINVDKENNR</sequence>
<dbReference type="Gene3D" id="3.40.50.1110">
    <property type="entry name" value="SGNH hydrolase"/>
    <property type="match status" value="1"/>
</dbReference>
<accession>A0A7D5W7Q0</accession>
<organism evidence="2">
    <name type="scientific">Proteus mirabilis</name>
    <dbReference type="NCBI Taxonomy" id="584"/>
    <lineage>
        <taxon>Bacteria</taxon>
        <taxon>Pseudomonadati</taxon>
        <taxon>Pseudomonadota</taxon>
        <taxon>Gammaproteobacteria</taxon>
        <taxon>Enterobacterales</taxon>
        <taxon>Morganellaceae</taxon>
        <taxon>Proteus</taxon>
    </lineage>
</organism>
<keyword evidence="2" id="KW-0614">Plasmid</keyword>
<evidence type="ECO:0000313" key="1">
    <source>
        <dbReference type="EMBL" id="EKW9778054.1"/>
    </source>
</evidence>
<name>A0A7D5W7Q0_PROMI</name>